<comment type="caution">
    <text evidence="1">The sequence shown here is derived from an EMBL/GenBank/DDBJ whole genome shotgun (WGS) entry which is preliminary data.</text>
</comment>
<gene>
    <name evidence="1" type="ORF">C0068_02480</name>
    <name evidence="2" type="ORF">D0911_12970</name>
</gene>
<dbReference type="AlphaFoldDB" id="A0A2S4HJJ7"/>
<sequence>MTSEQLIAKLEQAPQPFSDVIALIDAEYNFVPTSFKNGDQQNQAGTNNGSCKIFAFGRLHQLTEQATLHAFGDFYTQDVLGNPDGSDHANIRNFMRSGWVGVSFEGDALTLK</sequence>
<protein>
    <submittedName>
        <fullName evidence="1">Type III effector</fullName>
    </submittedName>
</protein>
<keyword evidence="4" id="KW-1185">Reference proteome</keyword>
<dbReference type="Proteomes" id="UP000274695">
    <property type="component" value="Unassembled WGS sequence"/>
</dbReference>
<reference evidence="2 4" key="2">
    <citation type="submission" date="2018-10" db="EMBL/GenBank/DDBJ databases">
        <title>Draft genome sequence of Zhongshania sp. DSW25-10.</title>
        <authorList>
            <person name="Oh J."/>
        </authorList>
    </citation>
    <scope>NUCLEOTIDE SEQUENCE [LARGE SCALE GENOMIC DNA]</scope>
    <source>
        <strain evidence="2 4">DSW25-10</strain>
    </source>
</reference>
<accession>A0A2S4HJJ7</accession>
<evidence type="ECO:0000313" key="1">
    <source>
        <dbReference type="EMBL" id="POP54153.1"/>
    </source>
</evidence>
<dbReference type="Gene3D" id="3.20.160.10">
    <property type="entry name" value="vpa0580 domain like"/>
    <property type="match status" value="1"/>
</dbReference>
<dbReference type="RefSeq" id="WP_103682913.1">
    <property type="nucleotide sequence ID" value="NZ_PQGG01000007.1"/>
</dbReference>
<dbReference type="Proteomes" id="UP000237222">
    <property type="component" value="Unassembled WGS sequence"/>
</dbReference>
<dbReference type="EMBL" id="RHGB01000014">
    <property type="protein sequence ID" value="RNL60908.1"/>
    <property type="molecule type" value="Genomic_DNA"/>
</dbReference>
<evidence type="ECO:0000313" key="3">
    <source>
        <dbReference type="Proteomes" id="UP000237222"/>
    </source>
</evidence>
<proteinExistence type="predicted"/>
<evidence type="ECO:0000313" key="2">
    <source>
        <dbReference type="EMBL" id="RNL60908.1"/>
    </source>
</evidence>
<reference evidence="1" key="1">
    <citation type="submission" date="2018-01" db="EMBL/GenBank/DDBJ databases">
        <authorList>
            <person name="Yu X.-D."/>
        </authorList>
    </citation>
    <scope>NUCLEOTIDE SEQUENCE</scope>
    <source>
        <strain evidence="1">ZX-21</strain>
    </source>
</reference>
<dbReference type="InterPro" id="IPR038604">
    <property type="entry name" value="HopJ_sf"/>
</dbReference>
<dbReference type="Pfam" id="PF08888">
    <property type="entry name" value="HopJ"/>
    <property type="match status" value="1"/>
</dbReference>
<organism evidence="1 3">
    <name type="scientific">Zhongshania marina</name>
    <dbReference type="NCBI Taxonomy" id="2304603"/>
    <lineage>
        <taxon>Bacteria</taxon>
        <taxon>Pseudomonadati</taxon>
        <taxon>Pseudomonadota</taxon>
        <taxon>Gammaproteobacteria</taxon>
        <taxon>Cellvibrionales</taxon>
        <taxon>Spongiibacteraceae</taxon>
        <taxon>Zhongshania</taxon>
    </lineage>
</organism>
<dbReference type="EMBL" id="PQGG01000007">
    <property type="protein sequence ID" value="POP54153.1"/>
    <property type="molecule type" value="Genomic_DNA"/>
</dbReference>
<dbReference type="OrthoDB" id="9790826at2"/>
<evidence type="ECO:0000313" key="4">
    <source>
        <dbReference type="Proteomes" id="UP000274695"/>
    </source>
</evidence>
<name>A0A2S4HJJ7_9GAMM</name>
<dbReference type="InterPro" id="IPR014984">
    <property type="entry name" value="HopJ"/>
</dbReference>